<dbReference type="AlphaFoldDB" id="A0A328YLP0"/>
<protein>
    <submittedName>
        <fullName evidence="2">Mor transcription activator family protein</fullName>
    </submittedName>
</protein>
<evidence type="ECO:0000313" key="3">
    <source>
        <dbReference type="Proteomes" id="UP000248856"/>
    </source>
</evidence>
<dbReference type="InterPro" id="IPR014875">
    <property type="entry name" value="Mor_transcription_activator"/>
</dbReference>
<dbReference type="PANTHER" id="PTHR37812">
    <property type="entry name" value="MU-LIKE PROPHAGE FLUMU PROTEIN C"/>
    <property type="match status" value="1"/>
</dbReference>
<dbReference type="EMBL" id="QLTA01000068">
    <property type="protein sequence ID" value="RAR74023.1"/>
    <property type="molecule type" value="Genomic_DNA"/>
</dbReference>
<proteinExistence type="predicted"/>
<feature type="domain" description="Mor transcription activator" evidence="1">
    <location>
        <begin position="2"/>
        <end position="81"/>
    </location>
</feature>
<evidence type="ECO:0000259" key="1">
    <source>
        <dbReference type="Pfam" id="PF08765"/>
    </source>
</evidence>
<dbReference type="Gene3D" id="1.10.10.60">
    <property type="entry name" value="Homeodomain-like"/>
    <property type="match status" value="1"/>
</dbReference>
<evidence type="ECO:0000313" key="2">
    <source>
        <dbReference type="EMBL" id="RAR74023.1"/>
    </source>
</evidence>
<organism evidence="2 3">
    <name type="scientific">Paracidovorax anthurii</name>
    <dbReference type="NCBI Taxonomy" id="78229"/>
    <lineage>
        <taxon>Bacteria</taxon>
        <taxon>Pseudomonadati</taxon>
        <taxon>Pseudomonadota</taxon>
        <taxon>Betaproteobacteria</taxon>
        <taxon>Burkholderiales</taxon>
        <taxon>Comamonadaceae</taxon>
        <taxon>Paracidovorax</taxon>
    </lineage>
</organism>
<name>A0A328YLP0_9BURK</name>
<sequence length="83" mass="9594">MDEQQAAQFAIRVVDDLVDAWGGQMICFPTSYKRKLLQREEAVYSRFNGNNYAELSHEYGMGERGIRKLIARVRQRKLAEKAA</sequence>
<dbReference type="InterPro" id="IPR052411">
    <property type="entry name" value="c-mor_Regulatory_Protein"/>
</dbReference>
<gene>
    <name evidence="2" type="ORF">AX018_106818</name>
</gene>
<dbReference type="Proteomes" id="UP000248856">
    <property type="component" value="Unassembled WGS sequence"/>
</dbReference>
<accession>A0A328YLP0</accession>
<dbReference type="Pfam" id="PF08765">
    <property type="entry name" value="Mor"/>
    <property type="match status" value="1"/>
</dbReference>
<dbReference type="PANTHER" id="PTHR37812:SF1">
    <property type="entry name" value="MU-LIKE PROPHAGE FLUMU PROTEIN C"/>
    <property type="match status" value="1"/>
</dbReference>
<reference evidence="2 3" key="1">
    <citation type="submission" date="2018-06" db="EMBL/GenBank/DDBJ databases">
        <title>Genomic Encyclopedia of Archaeal and Bacterial Type Strains, Phase II (KMG-II): from individual species to whole genera.</title>
        <authorList>
            <person name="Goeker M."/>
        </authorList>
    </citation>
    <scope>NUCLEOTIDE SEQUENCE [LARGE SCALE GENOMIC DNA]</scope>
    <source>
        <strain evidence="2 3">CFPB 3232</strain>
    </source>
</reference>
<comment type="caution">
    <text evidence="2">The sequence shown here is derived from an EMBL/GenBank/DDBJ whole genome shotgun (WGS) entry which is preliminary data.</text>
</comment>
<dbReference type="InterPro" id="IPR009057">
    <property type="entry name" value="Homeodomain-like_sf"/>
</dbReference>
<dbReference type="SUPFAM" id="SSF46689">
    <property type="entry name" value="Homeodomain-like"/>
    <property type="match status" value="1"/>
</dbReference>
<keyword evidence="3" id="KW-1185">Reference proteome</keyword>